<dbReference type="Gene3D" id="3.40.50.2300">
    <property type="match status" value="1"/>
</dbReference>
<keyword evidence="1 5" id="KW-0597">Phosphoprotein</keyword>
<evidence type="ECO:0000259" key="7">
    <source>
        <dbReference type="PROSITE" id="PS50110"/>
    </source>
</evidence>
<dbReference type="PANTHER" id="PTHR43214:SF24">
    <property type="entry name" value="TRANSCRIPTIONAL REGULATORY PROTEIN NARL-RELATED"/>
    <property type="match status" value="1"/>
</dbReference>
<dbReference type="SUPFAM" id="SSF46894">
    <property type="entry name" value="C-terminal effector domain of the bipartite response regulators"/>
    <property type="match status" value="1"/>
</dbReference>
<protein>
    <submittedName>
        <fullName evidence="8">Response regulator transcription factor</fullName>
    </submittedName>
</protein>
<dbReference type="SMART" id="SM00421">
    <property type="entry name" value="HTH_LUXR"/>
    <property type="match status" value="1"/>
</dbReference>
<dbReference type="InterPro" id="IPR039420">
    <property type="entry name" value="WalR-like"/>
</dbReference>
<dbReference type="Pfam" id="PF00196">
    <property type="entry name" value="GerE"/>
    <property type="match status" value="1"/>
</dbReference>
<keyword evidence="3" id="KW-0238">DNA-binding</keyword>
<dbReference type="Proteomes" id="UP001300496">
    <property type="component" value="Unassembled WGS sequence"/>
</dbReference>
<dbReference type="InterPro" id="IPR011006">
    <property type="entry name" value="CheY-like_superfamily"/>
</dbReference>
<name>A0ABT2P8J7_9MICO</name>
<evidence type="ECO:0000256" key="3">
    <source>
        <dbReference type="ARBA" id="ARBA00023125"/>
    </source>
</evidence>
<evidence type="ECO:0000313" key="8">
    <source>
        <dbReference type="EMBL" id="MCT9000980.1"/>
    </source>
</evidence>
<evidence type="ECO:0000259" key="6">
    <source>
        <dbReference type="PROSITE" id="PS50043"/>
    </source>
</evidence>
<proteinExistence type="predicted"/>
<keyword evidence="4" id="KW-0804">Transcription</keyword>
<gene>
    <name evidence="8" type="ORF">N4R40_01185</name>
</gene>
<feature type="domain" description="HTH luxR-type" evidence="6">
    <location>
        <begin position="158"/>
        <end position="223"/>
    </location>
</feature>
<sequence>MTADDTPQPRIRVLIADDQELVRYGLRLVLEAESDIHVVGEASDGAAAIDAATVLSPDVILMDVRMPRMDGIDATRELCTRLPRARVLVLTTYDLDEFAFGALQAGAAGFLLKNTRPAELVAAIRTIATGDAVISPRLTSKLIELALPQLTPGNQRAQQDALSELTDRERDVFLHVGRGLTNAEIAETLHLSESTVKAHFGRILVKLHLPNRVQAVILAYELGIVSAGS</sequence>
<evidence type="ECO:0000256" key="2">
    <source>
        <dbReference type="ARBA" id="ARBA00023015"/>
    </source>
</evidence>
<dbReference type="PRINTS" id="PR00038">
    <property type="entry name" value="HTHLUXR"/>
</dbReference>
<reference evidence="8 9" key="1">
    <citation type="journal article" date="2024" name="Int. J. Syst. Evol. Microbiol.">
        <title>Microbacterium memoriense sp. nov., a member of the Actinomycetota from marine beach sediment of the north coast of Portugal.</title>
        <authorList>
            <person name="Santos J.D.N.D."/>
            <person name="Klimek D."/>
            <person name="Calusinska M."/>
            <person name="Lobo-da-Cunha A."/>
            <person name="Catita J."/>
            <person name="Goncalves H."/>
            <person name="Gonzalez I."/>
            <person name="Lage O.M."/>
        </authorList>
    </citation>
    <scope>NUCLEOTIDE SEQUENCE [LARGE SCALE GENOMIC DNA]</scope>
    <source>
        <strain evidence="8 9">PMIC_1C1B</strain>
    </source>
</reference>
<dbReference type="Pfam" id="PF00072">
    <property type="entry name" value="Response_reg"/>
    <property type="match status" value="1"/>
</dbReference>
<feature type="modified residue" description="4-aspartylphosphate" evidence="5">
    <location>
        <position position="63"/>
    </location>
</feature>
<dbReference type="InterPro" id="IPR016032">
    <property type="entry name" value="Sig_transdc_resp-reg_C-effctor"/>
</dbReference>
<dbReference type="CDD" id="cd06170">
    <property type="entry name" value="LuxR_C_like"/>
    <property type="match status" value="1"/>
</dbReference>
<keyword evidence="2" id="KW-0805">Transcription regulation</keyword>
<dbReference type="PROSITE" id="PS50043">
    <property type="entry name" value="HTH_LUXR_2"/>
    <property type="match status" value="1"/>
</dbReference>
<dbReference type="InterPro" id="IPR001789">
    <property type="entry name" value="Sig_transdc_resp-reg_receiver"/>
</dbReference>
<dbReference type="PANTHER" id="PTHR43214">
    <property type="entry name" value="TWO-COMPONENT RESPONSE REGULATOR"/>
    <property type="match status" value="1"/>
</dbReference>
<dbReference type="SUPFAM" id="SSF52172">
    <property type="entry name" value="CheY-like"/>
    <property type="match status" value="1"/>
</dbReference>
<comment type="caution">
    <text evidence="8">The sequence shown here is derived from an EMBL/GenBank/DDBJ whole genome shotgun (WGS) entry which is preliminary data.</text>
</comment>
<keyword evidence="9" id="KW-1185">Reference proteome</keyword>
<feature type="domain" description="Response regulatory" evidence="7">
    <location>
        <begin position="12"/>
        <end position="128"/>
    </location>
</feature>
<dbReference type="CDD" id="cd17535">
    <property type="entry name" value="REC_NarL-like"/>
    <property type="match status" value="1"/>
</dbReference>
<organism evidence="8 9">
    <name type="scientific">Microbacterium memoriense</name>
    <dbReference type="NCBI Taxonomy" id="2978350"/>
    <lineage>
        <taxon>Bacteria</taxon>
        <taxon>Bacillati</taxon>
        <taxon>Actinomycetota</taxon>
        <taxon>Actinomycetes</taxon>
        <taxon>Micrococcales</taxon>
        <taxon>Microbacteriaceae</taxon>
        <taxon>Microbacterium</taxon>
    </lineage>
</organism>
<dbReference type="PROSITE" id="PS00622">
    <property type="entry name" value="HTH_LUXR_1"/>
    <property type="match status" value="1"/>
</dbReference>
<dbReference type="EMBL" id="JAODOR010000002">
    <property type="protein sequence ID" value="MCT9000980.1"/>
    <property type="molecule type" value="Genomic_DNA"/>
</dbReference>
<dbReference type="InterPro" id="IPR000792">
    <property type="entry name" value="Tscrpt_reg_LuxR_C"/>
</dbReference>
<dbReference type="RefSeq" id="WP_261605539.1">
    <property type="nucleotide sequence ID" value="NZ_JAODOR010000002.1"/>
</dbReference>
<evidence type="ECO:0000313" key="9">
    <source>
        <dbReference type="Proteomes" id="UP001300496"/>
    </source>
</evidence>
<evidence type="ECO:0000256" key="1">
    <source>
        <dbReference type="ARBA" id="ARBA00022553"/>
    </source>
</evidence>
<accession>A0ABT2P8J7</accession>
<dbReference type="InterPro" id="IPR058245">
    <property type="entry name" value="NreC/VraR/RcsB-like_REC"/>
</dbReference>
<evidence type="ECO:0000256" key="5">
    <source>
        <dbReference type="PROSITE-ProRule" id="PRU00169"/>
    </source>
</evidence>
<dbReference type="PROSITE" id="PS50110">
    <property type="entry name" value="RESPONSE_REGULATORY"/>
    <property type="match status" value="1"/>
</dbReference>
<evidence type="ECO:0000256" key="4">
    <source>
        <dbReference type="ARBA" id="ARBA00023163"/>
    </source>
</evidence>
<dbReference type="SMART" id="SM00448">
    <property type="entry name" value="REC"/>
    <property type="match status" value="1"/>
</dbReference>